<name>A0A812YAA0_SYMPI</name>
<evidence type="ECO:0000313" key="3">
    <source>
        <dbReference type="Proteomes" id="UP000649617"/>
    </source>
</evidence>
<dbReference type="OrthoDB" id="410066at2759"/>
<feature type="chain" id="PRO_5033044361" evidence="1">
    <location>
        <begin position="18"/>
        <end position="552"/>
    </location>
</feature>
<evidence type="ECO:0000256" key="1">
    <source>
        <dbReference type="SAM" id="SignalP"/>
    </source>
</evidence>
<keyword evidence="1" id="KW-0732">Signal</keyword>
<dbReference type="Proteomes" id="UP000649617">
    <property type="component" value="Unassembled WGS sequence"/>
</dbReference>
<accession>A0A812YAA0</accession>
<keyword evidence="3" id="KW-1185">Reference proteome</keyword>
<comment type="caution">
    <text evidence="2">The sequence shown here is derived from an EMBL/GenBank/DDBJ whole genome shotgun (WGS) entry which is preliminary data.</text>
</comment>
<protein>
    <submittedName>
        <fullName evidence="2">Uncharacterized protein</fullName>
    </submittedName>
</protein>
<proteinExistence type="predicted"/>
<dbReference type="EMBL" id="CAJNIZ010047384">
    <property type="protein sequence ID" value="CAE7767030.1"/>
    <property type="molecule type" value="Genomic_DNA"/>
</dbReference>
<dbReference type="AlphaFoldDB" id="A0A812YAA0"/>
<feature type="signal peptide" evidence="1">
    <location>
        <begin position="1"/>
        <end position="17"/>
    </location>
</feature>
<organism evidence="2 3">
    <name type="scientific">Symbiodinium pilosum</name>
    <name type="common">Dinoflagellate</name>
    <dbReference type="NCBI Taxonomy" id="2952"/>
    <lineage>
        <taxon>Eukaryota</taxon>
        <taxon>Sar</taxon>
        <taxon>Alveolata</taxon>
        <taxon>Dinophyceae</taxon>
        <taxon>Suessiales</taxon>
        <taxon>Symbiodiniaceae</taxon>
        <taxon>Symbiodinium</taxon>
    </lineage>
</organism>
<gene>
    <name evidence="2" type="ORF">SPIL2461_LOCUS22516</name>
</gene>
<sequence length="552" mass="59449">MNLACHALAACICSGWSGEFSFARCCLVENAECWGGTFTYETCCLHASLLSDADVTALQNLTNNDFDCGCSRPDLGPPAFQGGSFTWCKFRQAVMLNQDLRPFYMPFLQLSVATLAACPLGALSMMLLDASLKMSNSKVPPDLQKMPSFLRAREMMRELIGSELSLVGLATSGWMLFNQMSNLRGAVQRRLGAPGTARCLQLPPAQTHAARVYEAMTNAVNFIPLSVSTISQILLDDGASVIPCSLARAGLLLLLAQSMLQQTVLPEEVAIAQVPGVPPGPGMEARSLLQAGEASLRKALDTECKASGLQALGLLMASPWPIPEVLDLLSYPGRLVLPVANAMQTLLELPQEHSLLERALTTAAGHSGSNAEARSYIFRVNPYREMVSDMVRYTKLPFCGLRPFMRMVADIGRNALQAGCATNAAFLGDAEACKFTFVEGGPHLGDCALWASASLRLAGVQTRAIAFEPLPDAATLFQQSYGSRVRTGTLSLPATLFLRSVVENGLSAYVNVRNAALGQMSGQTELIHFRGHNGQEHFWACSDCYQIGPQIP</sequence>
<reference evidence="2" key="1">
    <citation type="submission" date="2021-02" db="EMBL/GenBank/DDBJ databases">
        <authorList>
            <person name="Dougan E. K."/>
            <person name="Rhodes N."/>
            <person name="Thang M."/>
            <person name="Chan C."/>
        </authorList>
    </citation>
    <scope>NUCLEOTIDE SEQUENCE</scope>
</reference>
<evidence type="ECO:0000313" key="2">
    <source>
        <dbReference type="EMBL" id="CAE7767030.1"/>
    </source>
</evidence>